<sequence length="473" mass="49663">MPYSDLDPVFAHIDRNADSHVARLMEYVRHPSISAQDVGIREVAGLLMGMLERLGFEAELLATRGHPMVLGRGPAVPDAPTVLLYGHYDVQPPEPLEAWTTPPFEPTIRDGRIFARGVGDNKGQHLAQLLAIEAHLAVHGRLPCNVIVLLEGEEEIGSPHLAEAVAAHADKLAHADLVVTADGTLHPSGRGTILYGVRGVTHFDIRVRTAARDTHSGNFGGVVPNAMWALVHLLGTMRAPDGRLTVAGLCDPVVAPGAVEAAAAAALPIDLPALMTELGLSALDAPRDRPFWDRLMFHPTLTINGIAGGYSGPGSKTVLPAEAVAKCDIRLVEAMTPDQALAAVRAHVAAQAPALGATVEVVGSGGMLPSRTPMDSPFAAVLRRALTLARGESPLEYPCMGGSLPDYVFTKTLGLPAFVTPYGNADEANHAPDENLSLSCFHAGIRSGAALLSGLGELTGACVCPVNHTKLHG</sequence>
<name>A0A934TJ27_9RHOB</name>
<proteinExistence type="predicted"/>
<dbReference type="PANTHER" id="PTHR43270">
    <property type="entry name" value="BETA-ALA-HIS DIPEPTIDASE"/>
    <property type="match status" value="1"/>
</dbReference>
<dbReference type="AlphaFoldDB" id="A0A934TJ27"/>
<dbReference type="GO" id="GO:0008233">
    <property type="term" value="F:peptidase activity"/>
    <property type="evidence" value="ECO:0007669"/>
    <property type="project" value="UniProtKB-KW"/>
</dbReference>
<keyword evidence="1" id="KW-0645">Protease</keyword>
<evidence type="ECO:0000256" key="1">
    <source>
        <dbReference type="ARBA" id="ARBA00022670"/>
    </source>
</evidence>
<dbReference type="PANTHER" id="PTHR43270:SF8">
    <property type="entry name" value="DI- AND TRIPEPTIDASE DUG2-RELATED"/>
    <property type="match status" value="1"/>
</dbReference>
<dbReference type="InterPro" id="IPR002933">
    <property type="entry name" value="Peptidase_M20"/>
</dbReference>
<dbReference type="InterPro" id="IPR051458">
    <property type="entry name" value="Cyt/Met_Dipeptidase"/>
</dbReference>
<dbReference type="EMBL" id="NHSD01000200">
    <property type="protein sequence ID" value="MBK5927065.1"/>
    <property type="molecule type" value="Genomic_DNA"/>
</dbReference>
<dbReference type="InterPro" id="IPR011650">
    <property type="entry name" value="Peptidase_M20_dimer"/>
</dbReference>
<keyword evidence="3" id="KW-0378">Hydrolase</keyword>
<evidence type="ECO:0000256" key="3">
    <source>
        <dbReference type="ARBA" id="ARBA00022801"/>
    </source>
</evidence>
<organism evidence="5 6">
    <name type="scientific">Rhodobaculum claviforme</name>
    <dbReference type="NCBI Taxonomy" id="1549854"/>
    <lineage>
        <taxon>Bacteria</taxon>
        <taxon>Pseudomonadati</taxon>
        <taxon>Pseudomonadota</taxon>
        <taxon>Alphaproteobacteria</taxon>
        <taxon>Rhodobacterales</taxon>
        <taxon>Paracoccaceae</taxon>
        <taxon>Rhodobaculum</taxon>
    </lineage>
</organism>
<feature type="domain" description="Peptidase M20 dimerisation" evidence="4">
    <location>
        <begin position="196"/>
        <end position="353"/>
    </location>
</feature>
<dbReference type="SUPFAM" id="SSF55031">
    <property type="entry name" value="Bacterial exopeptidase dimerisation domain"/>
    <property type="match status" value="1"/>
</dbReference>
<dbReference type="GO" id="GO:0046872">
    <property type="term" value="F:metal ion binding"/>
    <property type="evidence" value="ECO:0007669"/>
    <property type="project" value="UniProtKB-KW"/>
</dbReference>
<dbReference type="GO" id="GO:0006508">
    <property type="term" value="P:proteolysis"/>
    <property type="evidence" value="ECO:0007669"/>
    <property type="project" value="UniProtKB-KW"/>
</dbReference>
<protein>
    <submittedName>
        <fullName evidence="5">Peptidase M20</fullName>
    </submittedName>
</protein>
<dbReference type="SUPFAM" id="SSF53187">
    <property type="entry name" value="Zn-dependent exopeptidases"/>
    <property type="match status" value="1"/>
</dbReference>
<dbReference type="NCBIfam" id="NF006579">
    <property type="entry name" value="PRK09104.1"/>
    <property type="match status" value="1"/>
</dbReference>
<accession>A0A934TJ27</accession>
<gene>
    <name evidence="5" type="ORF">CCR87_06860</name>
</gene>
<dbReference type="Pfam" id="PF01546">
    <property type="entry name" value="Peptidase_M20"/>
    <property type="match status" value="1"/>
</dbReference>
<dbReference type="InterPro" id="IPR036264">
    <property type="entry name" value="Bact_exopeptidase_dim_dom"/>
</dbReference>
<evidence type="ECO:0000313" key="6">
    <source>
        <dbReference type="Proteomes" id="UP000706333"/>
    </source>
</evidence>
<evidence type="ECO:0000259" key="4">
    <source>
        <dbReference type="Pfam" id="PF07687"/>
    </source>
</evidence>
<dbReference type="Gene3D" id="3.40.630.10">
    <property type="entry name" value="Zn peptidases"/>
    <property type="match status" value="1"/>
</dbReference>
<keyword evidence="2" id="KW-0479">Metal-binding</keyword>
<comment type="caution">
    <text evidence="5">The sequence shown here is derived from an EMBL/GenBank/DDBJ whole genome shotgun (WGS) entry which is preliminary data.</text>
</comment>
<dbReference type="Pfam" id="PF07687">
    <property type="entry name" value="M20_dimer"/>
    <property type="match status" value="1"/>
</dbReference>
<evidence type="ECO:0000313" key="5">
    <source>
        <dbReference type="EMBL" id="MBK5927065.1"/>
    </source>
</evidence>
<dbReference type="RefSeq" id="WP_201156832.1">
    <property type="nucleotide sequence ID" value="NZ_NHSD01000200.1"/>
</dbReference>
<dbReference type="Gene3D" id="3.30.70.360">
    <property type="match status" value="1"/>
</dbReference>
<reference evidence="5" key="2">
    <citation type="journal article" date="2020" name="Microorganisms">
        <title>Osmotic Adaptation and Compatible Solute Biosynthesis of Phototrophic Bacteria as Revealed from Genome Analyses.</title>
        <authorList>
            <person name="Imhoff J.F."/>
            <person name="Rahn T."/>
            <person name="Kunzel S."/>
            <person name="Keller A."/>
            <person name="Neulinger S.C."/>
        </authorList>
    </citation>
    <scope>NUCLEOTIDE SEQUENCE</scope>
    <source>
        <strain evidence="5">LMG 28126</strain>
    </source>
</reference>
<dbReference type="Proteomes" id="UP000706333">
    <property type="component" value="Unassembled WGS sequence"/>
</dbReference>
<keyword evidence="6" id="KW-1185">Reference proteome</keyword>
<reference evidence="5" key="1">
    <citation type="submission" date="2017-05" db="EMBL/GenBank/DDBJ databases">
        <authorList>
            <person name="Imhoff J.F."/>
            <person name="Rahn T."/>
            <person name="Kuenzel S."/>
            <person name="Neulinger S.C."/>
        </authorList>
    </citation>
    <scope>NUCLEOTIDE SEQUENCE</scope>
    <source>
        <strain evidence="5">LMG 28126</strain>
    </source>
</reference>
<evidence type="ECO:0000256" key="2">
    <source>
        <dbReference type="ARBA" id="ARBA00022723"/>
    </source>
</evidence>